<organism evidence="1">
    <name type="scientific">Anguilla anguilla</name>
    <name type="common">European freshwater eel</name>
    <name type="synonym">Muraena anguilla</name>
    <dbReference type="NCBI Taxonomy" id="7936"/>
    <lineage>
        <taxon>Eukaryota</taxon>
        <taxon>Metazoa</taxon>
        <taxon>Chordata</taxon>
        <taxon>Craniata</taxon>
        <taxon>Vertebrata</taxon>
        <taxon>Euteleostomi</taxon>
        <taxon>Actinopterygii</taxon>
        <taxon>Neopterygii</taxon>
        <taxon>Teleostei</taxon>
        <taxon>Anguilliformes</taxon>
        <taxon>Anguillidae</taxon>
        <taxon>Anguilla</taxon>
    </lineage>
</organism>
<dbReference type="AlphaFoldDB" id="A0A0E9RYV5"/>
<reference evidence="1" key="1">
    <citation type="submission" date="2014-11" db="EMBL/GenBank/DDBJ databases">
        <authorList>
            <person name="Amaro Gonzalez C."/>
        </authorList>
    </citation>
    <scope>NUCLEOTIDE SEQUENCE</scope>
</reference>
<dbReference type="EMBL" id="GBXM01074490">
    <property type="protein sequence ID" value="JAH34087.1"/>
    <property type="molecule type" value="Transcribed_RNA"/>
</dbReference>
<name>A0A0E9RYV5_ANGAN</name>
<reference evidence="1" key="2">
    <citation type="journal article" date="2015" name="Fish Shellfish Immunol.">
        <title>Early steps in the European eel (Anguilla anguilla)-Vibrio vulnificus interaction in the gills: Role of the RtxA13 toxin.</title>
        <authorList>
            <person name="Callol A."/>
            <person name="Pajuelo D."/>
            <person name="Ebbesson L."/>
            <person name="Teles M."/>
            <person name="MacKenzie S."/>
            <person name="Amaro C."/>
        </authorList>
    </citation>
    <scope>NUCLEOTIDE SEQUENCE</scope>
</reference>
<protein>
    <submittedName>
        <fullName evidence="1">Uncharacterized protein</fullName>
    </submittedName>
</protein>
<evidence type="ECO:0000313" key="1">
    <source>
        <dbReference type="EMBL" id="JAH34087.1"/>
    </source>
</evidence>
<sequence length="20" mass="2352">MIKLRTRYHLSSFCLSDIPA</sequence>
<accession>A0A0E9RYV5</accession>
<proteinExistence type="predicted"/>